<reference evidence="1" key="1">
    <citation type="submission" date="2021-02" db="EMBL/GenBank/DDBJ databases">
        <authorList>
            <person name="Nowell W R."/>
        </authorList>
    </citation>
    <scope>NUCLEOTIDE SEQUENCE</scope>
    <source>
        <strain evidence="1">Ploen Becks lab</strain>
    </source>
</reference>
<sequence>MEGTRHNLLVTRSERDLGVQIRDDLKWEDQVNIAVNKSNRALGLILEYAVSVWSPFLKKDVNAMENIQRRATILVKNIREMPYELRLKELEIQSLFERRERGDLIQMFKLRKGIDSVNLIKGIN</sequence>
<name>A0A814QPH2_9BILA</name>
<protein>
    <submittedName>
        <fullName evidence="1">Uncharacterized protein</fullName>
    </submittedName>
</protein>
<evidence type="ECO:0000313" key="1">
    <source>
        <dbReference type="EMBL" id="CAF1122549.1"/>
    </source>
</evidence>
<gene>
    <name evidence="1" type="ORF">OXX778_LOCUS22107</name>
</gene>
<feature type="non-terminal residue" evidence="1">
    <location>
        <position position="1"/>
    </location>
</feature>
<organism evidence="1 2">
    <name type="scientific">Brachionus calyciflorus</name>
    <dbReference type="NCBI Taxonomy" id="104777"/>
    <lineage>
        <taxon>Eukaryota</taxon>
        <taxon>Metazoa</taxon>
        <taxon>Spiralia</taxon>
        <taxon>Gnathifera</taxon>
        <taxon>Rotifera</taxon>
        <taxon>Eurotatoria</taxon>
        <taxon>Monogononta</taxon>
        <taxon>Pseudotrocha</taxon>
        <taxon>Ploima</taxon>
        <taxon>Brachionidae</taxon>
        <taxon>Brachionus</taxon>
    </lineage>
</organism>
<dbReference type="AlphaFoldDB" id="A0A814QPH2"/>
<dbReference type="OrthoDB" id="6144714at2759"/>
<dbReference type="EMBL" id="CAJNOC010008933">
    <property type="protein sequence ID" value="CAF1122549.1"/>
    <property type="molecule type" value="Genomic_DNA"/>
</dbReference>
<evidence type="ECO:0000313" key="2">
    <source>
        <dbReference type="Proteomes" id="UP000663879"/>
    </source>
</evidence>
<comment type="caution">
    <text evidence="1">The sequence shown here is derived from an EMBL/GenBank/DDBJ whole genome shotgun (WGS) entry which is preliminary data.</text>
</comment>
<dbReference type="Proteomes" id="UP000663879">
    <property type="component" value="Unassembled WGS sequence"/>
</dbReference>
<proteinExistence type="predicted"/>
<keyword evidence="2" id="KW-1185">Reference proteome</keyword>
<accession>A0A814QPH2</accession>